<dbReference type="Proteomes" id="UP001516400">
    <property type="component" value="Unassembled WGS sequence"/>
</dbReference>
<name>A0ABD2NW23_9CUCU</name>
<dbReference type="EMBL" id="JABFTP020000144">
    <property type="protein sequence ID" value="KAL3282889.1"/>
    <property type="molecule type" value="Genomic_DNA"/>
</dbReference>
<protein>
    <submittedName>
        <fullName evidence="2">Uncharacterized protein</fullName>
    </submittedName>
</protein>
<feature type="region of interest" description="Disordered" evidence="1">
    <location>
        <begin position="50"/>
        <end position="70"/>
    </location>
</feature>
<organism evidence="2 3">
    <name type="scientific">Cryptolaemus montrouzieri</name>
    <dbReference type="NCBI Taxonomy" id="559131"/>
    <lineage>
        <taxon>Eukaryota</taxon>
        <taxon>Metazoa</taxon>
        <taxon>Ecdysozoa</taxon>
        <taxon>Arthropoda</taxon>
        <taxon>Hexapoda</taxon>
        <taxon>Insecta</taxon>
        <taxon>Pterygota</taxon>
        <taxon>Neoptera</taxon>
        <taxon>Endopterygota</taxon>
        <taxon>Coleoptera</taxon>
        <taxon>Polyphaga</taxon>
        <taxon>Cucujiformia</taxon>
        <taxon>Coccinelloidea</taxon>
        <taxon>Coccinellidae</taxon>
        <taxon>Scymninae</taxon>
        <taxon>Scymnini</taxon>
        <taxon>Cryptolaemus</taxon>
    </lineage>
</organism>
<feature type="compositionally biased region" description="Polar residues" evidence="1">
    <location>
        <begin position="52"/>
        <end position="70"/>
    </location>
</feature>
<accession>A0ABD2NW23</accession>
<reference evidence="2 3" key="1">
    <citation type="journal article" date="2021" name="BMC Biol.">
        <title>Horizontally acquired antibacterial genes associated with adaptive radiation of ladybird beetles.</title>
        <authorList>
            <person name="Li H.S."/>
            <person name="Tang X.F."/>
            <person name="Huang Y.H."/>
            <person name="Xu Z.Y."/>
            <person name="Chen M.L."/>
            <person name="Du X.Y."/>
            <person name="Qiu B.Y."/>
            <person name="Chen P.T."/>
            <person name="Zhang W."/>
            <person name="Slipinski A."/>
            <person name="Escalona H.E."/>
            <person name="Waterhouse R.M."/>
            <person name="Zwick A."/>
            <person name="Pang H."/>
        </authorList>
    </citation>
    <scope>NUCLEOTIDE SEQUENCE [LARGE SCALE GENOMIC DNA]</scope>
    <source>
        <strain evidence="2">SYSU2018</strain>
    </source>
</reference>
<gene>
    <name evidence="2" type="ORF">HHI36_006047</name>
</gene>
<sequence>MKPSSEKSVLLFLDLHESYLVIKTINFSEENAPLTDHPFQATTPEIAVQPIETRSSTPLNNEANPQSGTS</sequence>
<comment type="caution">
    <text evidence="2">The sequence shown here is derived from an EMBL/GenBank/DDBJ whole genome shotgun (WGS) entry which is preliminary data.</text>
</comment>
<evidence type="ECO:0000256" key="1">
    <source>
        <dbReference type="SAM" id="MobiDB-lite"/>
    </source>
</evidence>
<dbReference type="AlphaFoldDB" id="A0ABD2NW23"/>
<evidence type="ECO:0000313" key="2">
    <source>
        <dbReference type="EMBL" id="KAL3282889.1"/>
    </source>
</evidence>
<keyword evidence="3" id="KW-1185">Reference proteome</keyword>
<proteinExistence type="predicted"/>
<evidence type="ECO:0000313" key="3">
    <source>
        <dbReference type="Proteomes" id="UP001516400"/>
    </source>
</evidence>